<keyword evidence="6 17" id="KW-0547">Nucleotide-binding</keyword>
<dbReference type="PROSITE" id="PS51385">
    <property type="entry name" value="YJEF_N"/>
    <property type="match status" value="1"/>
</dbReference>
<keyword evidence="12 17" id="KW-0456">Lyase</keyword>
<dbReference type="CDD" id="cd01171">
    <property type="entry name" value="YXKO-related"/>
    <property type="match status" value="1"/>
</dbReference>
<comment type="function">
    <text evidence="18">Catalyzes the epimerization of the S- and R-forms of NAD(P)HX, a damaged form of NAD(P)H that is a result of enzymatic or heat-dependent hydration. This is a prerequisite for the S-specific NAD(P)H-hydrate dehydratase to allow the repair of both epimers of NAD(P)HX.</text>
</comment>
<evidence type="ECO:0000256" key="13">
    <source>
        <dbReference type="ARBA" id="ARBA00023268"/>
    </source>
</evidence>
<evidence type="ECO:0000256" key="15">
    <source>
        <dbReference type="ARBA" id="ARBA00048238"/>
    </source>
</evidence>
<accession>A0ABQ2Y239</accession>
<dbReference type="NCBIfam" id="TIGR00197">
    <property type="entry name" value="yjeF_nterm"/>
    <property type="match status" value="1"/>
</dbReference>
<dbReference type="PROSITE" id="PS51383">
    <property type="entry name" value="YJEF_C_3"/>
    <property type="match status" value="1"/>
</dbReference>
<feature type="binding site" evidence="17">
    <location>
        <begin position="415"/>
        <end position="419"/>
    </location>
    <ligand>
        <name>AMP</name>
        <dbReference type="ChEBI" id="CHEBI:456215"/>
    </ligand>
</feature>
<comment type="similarity">
    <text evidence="18">Belongs to the NnrE/AIBP family.</text>
</comment>
<evidence type="ECO:0000256" key="16">
    <source>
        <dbReference type="ARBA" id="ARBA00049209"/>
    </source>
</evidence>
<evidence type="ECO:0000313" key="22">
    <source>
        <dbReference type="EMBL" id="GGX49367.1"/>
    </source>
</evidence>
<comment type="similarity">
    <text evidence="4 19">In the C-terminal section; belongs to the NnrD/CARKD family.</text>
</comment>
<dbReference type="Gene3D" id="3.40.1190.20">
    <property type="match status" value="1"/>
</dbReference>
<dbReference type="EC" id="5.1.99.6" evidence="19"/>
<dbReference type="PANTHER" id="PTHR12592">
    <property type="entry name" value="ATP-DEPENDENT (S)-NAD(P)H-HYDRATE DEHYDRATASE FAMILY MEMBER"/>
    <property type="match status" value="1"/>
</dbReference>
<proteinExistence type="inferred from homology"/>
<feature type="domain" description="YjeF C-terminal" evidence="20">
    <location>
        <begin position="236"/>
        <end position="506"/>
    </location>
</feature>
<feature type="binding site" evidence="18">
    <location>
        <position position="132"/>
    </location>
    <ligand>
        <name>K(+)</name>
        <dbReference type="ChEBI" id="CHEBI:29103"/>
    </ligand>
</feature>
<evidence type="ECO:0000256" key="6">
    <source>
        <dbReference type="ARBA" id="ARBA00022741"/>
    </source>
</evidence>
<feature type="binding site" evidence="18">
    <location>
        <position position="66"/>
    </location>
    <ligand>
        <name>K(+)</name>
        <dbReference type="ChEBI" id="CHEBI:29103"/>
    </ligand>
</feature>
<evidence type="ECO:0000259" key="20">
    <source>
        <dbReference type="PROSITE" id="PS51383"/>
    </source>
</evidence>
<evidence type="ECO:0000256" key="9">
    <source>
        <dbReference type="ARBA" id="ARBA00022958"/>
    </source>
</evidence>
<dbReference type="Pfam" id="PF03853">
    <property type="entry name" value="YjeF_N"/>
    <property type="match status" value="1"/>
</dbReference>
<evidence type="ECO:0000256" key="10">
    <source>
        <dbReference type="ARBA" id="ARBA00023027"/>
    </source>
</evidence>
<comment type="subunit">
    <text evidence="17">Homotetramer.</text>
</comment>
<organism evidence="22 23">
    <name type="scientific">Undibacterium squillarum</name>
    <dbReference type="NCBI Taxonomy" id="1131567"/>
    <lineage>
        <taxon>Bacteria</taxon>
        <taxon>Pseudomonadati</taxon>
        <taxon>Pseudomonadota</taxon>
        <taxon>Betaproteobacteria</taxon>
        <taxon>Burkholderiales</taxon>
        <taxon>Oxalobacteraceae</taxon>
        <taxon>Undibacterium</taxon>
    </lineage>
</organism>
<feature type="binding site" evidence="18">
    <location>
        <begin position="136"/>
        <end position="142"/>
    </location>
    <ligand>
        <name>(6S)-NADPHX</name>
        <dbReference type="ChEBI" id="CHEBI:64076"/>
    </ligand>
</feature>
<evidence type="ECO:0000256" key="2">
    <source>
        <dbReference type="ARBA" id="ARBA00000909"/>
    </source>
</evidence>
<protein>
    <recommendedName>
        <fullName evidence="19">Bifunctional NAD(P)H-hydrate repair enzyme</fullName>
    </recommendedName>
    <alternativeName>
        <fullName evidence="19">Nicotinamide nucleotide repair protein</fullName>
    </alternativeName>
    <domain>
        <recommendedName>
            <fullName evidence="19">ADP-dependent (S)-NAD(P)H-hydrate dehydratase</fullName>
            <ecNumber evidence="19">4.2.1.136</ecNumber>
        </recommendedName>
        <alternativeName>
            <fullName evidence="19">ADP-dependent NAD(P)HX dehydratase</fullName>
        </alternativeName>
    </domain>
    <domain>
        <recommendedName>
            <fullName evidence="19">NAD(P)H-hydrate epimerase</fullName>
            <ecNumber evidence="19">5.1.99.6</ecNumber>
        </recommendedName>
    </domain>
</protein>
<feature type="binding site" evidence="17">
    <location>
        <position position="272"/>
    </location>
    <ligand>
        <name>(6S)-NADPHX</name>
        <dbReference type="ChEBI" id="CHEBI:64076"/>
    </ligand>
</feature>
<evidence type="ECO:0000256" key="18">
    <source>
        <dbReference type="HAMAP-Rule" id="MF_01966"/>
    </source>
</evidence>
<comment type="similarity">
    <text evidence="17">Belongs to the NnrD/CARKD family.</text>
</comment>
<dbReference type="SUPFAM" id="SSF64153">
    <property type="entry name" value="YjeF N-terminal domain-like"/>
    <property type="match status" value="1"/>
</dbReference>
<sequence>MPYPLIPAAHLRLYPVSAIRAMEQASDNQQAPVSLMERAAAAAMRLVTTLMPEPGAVLILAGPGDNGGDAALLAAMLASAGYSVDICALLSGALSADSQASWQRCSHSSARRIQAEQLTAVHGYFPYQLIIDGLFGIGLSRPVSGLAADLIRAVNRASELQRIPVIALDIPSGLSADTGAVVGGTQGIAIRASHTLSFLGNKPGLHTADAKDYAGHVIIDFLEASVSADVRETGVLNCANTLPAMPKRAGNSHKGSFGDVLIAGGAAGMSGAVLLAARTALFSGAGRVYAGMLEAIATDYLHPELMCRPLQQHVLQKEIIVAGPGLGQSDSAATELARLIAANHTMVLDADALNLLAQQTPLQSALQQHTAEKILTPHPLEAARLLNWTVAEVQADRIAAASELAHRYQSVIILKGAGSVLCQPGNAQYRINTSGNPALATGGTGDVLAGLCGALLAQGLTAWDAACLACWLHGTAADDLCLNGTGPVGLTASELIPAIRRALNQHIALGQL</sequence>
<evidence type="ECO:0000313" key="23">
    <source>
        <dbReference type="Proteomes" id="UP000653343"/>
    </source>
</evidence>
<evidence type="ECO:0000256" key="11">
    <source>
        <dbReference type="ARBA" id="ARBA00023235"/>
    </source>
</evidence>
<comment type="similarity">
    <text evidence="3 19">In the N-terminal section; belongs to the NnrE/AIBP family.</text>
</comment>
<feature type="binding site" evidence="17">
    <location>
        <position position="445"/>
    </location>
    <ligand>
        <name>AMP</name>
        <dbReference type="ChEBI" id="CHEBI:456215"/>
    </ligand>
</feature>
<keyword evidence="7 17" id="KW-0067">ATP-binding</keyword>
<gene>
    <name evidence="17" type="primary">nnrD</name>
    <name evidence="18" type="synonym">nnrE</name>
    <name evidence="22" type="ORF">GCM10010946_30060</name>
</gene>
<evidence type="ECO:0000256" key="1">
    <source>
        <dbReference type="ARBA" id="ARBA00000013"/>
    </source>
</evidence>
<evidence type="ECO:0000256" key="8">
    <source>
        <dbReference type="ARBA" id="ARBA00022857"/>
    </source>
</evidence>
<dbReference type="InterPro" id="IPR030677">
    <property type="entry name" value="Nnr"/>
</dbReference>
<feature type="binding site" evidence="17">
    <location>
        <position position="446"/>
    </location>
    <ligand>
        <name>(6S)-NADPHX</name>
        <dbReference type="ChEBI" id="CHEBI:64076"/>
    </ligand>
</feature>
<dbReference type="Proteomes" id="UP000653343">
    <property type="component" value="Unassembled WGS sequence"/>
</dbReference>
<dbReference type="PIRSF" id="PIRSF017184">
    <property type="entry name" value="Nnr"/>
    <property type="match status" value="1"/>
</dbReference>
<comment type="catalytic activity">
    <reaction evidence="1 18 19">
        <text>(6R)-NADHX = (6S)-NADHX</text>
        <dbReference type="Rhea" id="RHEA:32215"/>
        <dbReference type="ChEBI" id="CHEBI:64074"/>
        <dbReference type="ChEBI" id="CHEBI:64075"/>
        <dbReference type="EC" id="5.1.99.6"/>
    </reaction>
</comment>
<feature type="binding site" evidence="18">
    <location>
        <position position="169"/>
    </location>
    <ligand>
        <name>(6S)-NADPHX</name>
        <dbReference type="ChEBI" id="CHEBI:64076"/>
    </ligand>
</feature>
<comment type="function">
    <text evidence="14 19">Bifunctional enzyme that catalyzes the epimerization of the S- and R-forms of NAD(P)HX and the dehydration of the S-form of NAD(P)HX at the expense of ADP, which is converted to AMP. This allows the repair of both epimers of NAD(P)HX, a damaged form of NAD(P)H that is a result of enzymatic or heat-dependent hydration.</text>
</comment>
<comment type="function">
    <text evidence="17">Catalyzes the dehydration of the S-form of NAD(P)HX at the expense of ADP, which is converted to AMP. Together with NAD(P)HX epimerase, which catalyzes the epimerization of the S- and R-forms, the enzyme allows the repair of both epimers of NAD(P)HX, a damaged form of NAD(P)H that is a result of enzymatic or heat-dependent hydration.</text>
</comment>
<dbReference type="EMBL" id="BMYU01000008">
    <property type="protein sequence ID" value="GGX49367.1"/>
    <property type="molecule type" value="Genomic_DNA"/>
</dbReference>
<dbReference type="HAMAP" id="MF_01966">
    <property type="entry name" value="NADHX_epimerase"/>
    <property type="match status" value="1"/>
</dbReference>
<dbReference type="InterPro" id="IPR004443">
    <property type="entry name" value="YjeF_N_dom"/>
</dbReference>
<keyword evidence="13" id="KW-0511">Multifunctional enzyme</keyword>
<dbReference type="NCBIfam" id="TIGR00196">
    <property type="entry name" value="yjeF_cterm"/>
    <property type="match status" value="1"/>
</dbReference>
<dbReference type="PANTHER" id="PTHR12592:SF0">
    <property type="entry name" value="ATP-DEPENDENT (S)-NAD(P)H-HYDRATE DEHYDRATASE"/>
    <property type="match status" value="1"/>
</dbReference>
<feature type="binding site" evidence="17">
    <location>
        <position position="325"/>
    </location>
    <ligand>
        <name>(6S)-NADPHX</name>
        <dbReference type="ChEBI" id="CHEBI:64076"/>
    </ligand>
</feature>
<evidence type="ECO:0000256" key="3">
    <source>
        <dbReference type="ARBA" id="ARBA00006001"/>
    </source>
</evidence>
<evidence type="ECO:0000256" key="17">
    <source>
        <dbReference type="HAMAP-Rule" id="MF_01965"/>
    </source>
</evidence>
<comment type="catalytic activity">
    <reaction evidence="16 17 19">
        <text>(6S)-NADPHX + ADP = AMP + phosphate + NADPH + H(+)</text>
        <dbReference type="Rhea" id="RHEA:32235"/>
        <dbReference type="ChEBI" id="CHEBI:15378"/>
        <dbReference type="ChEBI" id="CHEBI:43474"/>
        <dbReference type="ChEBI" id="CHEBI:57783"/>
        <dbReference type="ChEBI" id="CHEBI:64076"/>
        <dbReference type="ChEBI" id="CHEBI:456215"/>
        <dbReference type="ChEBI" id="CHEBI:456216"/>
        <dbReference type="EC" id="4.2.1.136"/>
    </reaction>
</comment>
<comment type="caution">
    <text evidence="18">Lacks conserved residue(s) required for the propagation of feature annotation.</text>
</comment>
<comment type="caution">
    <text evidence="22">The sequence shown here is derived from an EMBL/GenBank/DDBJ whole genome shotgun (WGS) entry which is preliminary data.</text>
</comment>
<evidence type="ECO:0000256" key="4">
    <source>
        <dbReference type="ARBA" id="ARBA00009524"/>
    </source>
</evidence>
<dbReference type="InterPro" id="IPR036652">
    <property type="entry name" value="YjeF_N_dom_sf"/>
</dbReference>
<evidence type="ECO:0000256" key="7">
    <source>
        <dbReference type="ARBA" id="ARBA00022840"/>
    </source>
</evidence>
<feature type="binding site" evidence="18">
    <location>
        <position position="172"/>
    </location>
    <ligand>
        <name>K(+)</name>
        <dbReference type="ChEBI" id="CHEBI:29103"/>
    </ligand>
</feature>
<dbReference type="InterPro" id="IPR029056">
    <property type="entry name" value="Ribokinase-like"/>
</dbReference>
<keyword evidence="9 18" id="KW-0630">Potassium</keyword>
<comment type="catalytic activity">
    <reaction evidence="2 18 19">
        <text>(6R)-NADPHX = (6S)-NADPHX</text>
        <dbReference type="Rhea" id="RHEA:32227"/>
        <dbReference type="ChEBI" id="CHEBI:64076"/>
        <dbReference type="ChEBI" id="CHEBI:64077"/>
        <dbReference type="EC" id="5.1.99.6"/>
    </reaction>
</comment>
<dbReference type="RefSeq" id="WP_189358039.1">
    <property type="nucleotide sequence ID" value="NZ_BMYU01000008.1"/>
</dbReference>
<evidence type="ECO:0000256" key="14">
    <source>
        <dbReference type="ARBA" id="ARBA00025153"/>
    </source>
</evidence>
<reference evidence="23" key="1">
    <citation type="journal article" date="2019" name="Int. J. Syst. Evol. Microbiol.">
        <title>The Global Catalogue of Microorganisms (GCM) 10K type strain sequencing project: providing services to taxonomists for standard genome sequencing and annotation.</title>
        <authorList>
            <consortium name="The Broad Institute Genomics Platform"/>
            <consortium name="The Broad Institute Genome Sequencing Center for Infectious Disease"/>
            <person name="Wu L."/>
            <person name="Ma J."/>
        </authorList>
    </citation>
    <scope>NUCLEOTIDE SEQUENCE [LARGE SCALE GENOMIC DNA]</scope>
    <source>
        <strain evidence="23">KCTC 23917</strain>
    </source>
</reference>
<comment type="cofactor">
    <cofactor evidence="17">
        <name>Mg(2+)</name>
        <dbReference type="ChEBI" id="CHEBI:18420"/>
    </cofactor>
</comment>
<keyword evidence="10 17" id="KW-0520">NAD</keyword>
<evidence type="ECO:0000256" key="12">
    <source>
        <dbReference type="ARBA" id="ARBA00023239"/>
    </source>
</evidence>
<dbReference type="EC" id="4.2.1.136" evidence="19"/>
<keyword evidence="8 17" id="KW-0521">NADP</keyword>
<feature type="domain" description="YjeF N-terminal" evidence="21">
    <location>
        <begin position="19"/>
        <end position="230"/>
    </location>
</feature>
<feature type="binding site" evidence="17">
    <location>
        <position position="378"/>
    </location>
    <ligand>
        <name>(6S)-NADPHX</name>
        <dbReference type="ChEBI" id="CHEBI:64076"/>
    </ligand>
</feature>
<dbReference type="SUPFAM" id="SSF53613">
    <property type="entry name" value="Ribokinase-like"/>
    <property type="match status" value="1"/>
</dbReference>
<evidence type="ECO:0000256" key="5">
    <source>
        <dbReference type="ARBA" id="ARBA00022723"/>
    </source>
</evidence>
<feature type="binding site" evidence="18">
    <location>
        <begin position="65"/>
        <end position="69"/>
    </location>
    <ligand>
        <name>(6S)-NADPHX</name>
        <dbReference type="ChEBI" id="CHEBI:64076"/>
    </ligand>
</feature>
<evidence type="ECO:0000256" key="19">
    <source>
        <dbReference type="PIRNR" id="PIRNR017184"/>
    </source>
</evidence>
<dbReference type="Pfam" id="PF01256">
    <property type="entry name" value="Carb_kinase"/>
    <property type="match status" value="1"/>
</dbReference>
<dbReference type="HAMAP" id="MF_01965">
    <property type="entry name" value="NADHX_dehydratase"/>
    <property type="match status" value="1"/>
</dbReference>
<keyword evidence="5 18" id="KW-0479">Metal-binding</keyword>
<dbReference type="Gene3D" id="3.40.50.10260">
    <property type="entry name" value="YjeF N-terminal domain"/>
    <property type="match status" value="1"/>
</dbReference>
<keyword evidence="11 18" id="KW-0413">Isomerase</keyword>
<keyword evidence="23" id="KW-1185">Reference proteome</keyword>
<comment type="catalytic activity">
    <reaction evidence="15 17 19">
        <text>(6S)-NADHX + ADP = AMP + phosphate + NADH + H(+)</text>
        <dbReference type="Rhea" id="RHEA:32223"/>
        <dbReference type="ChEBI" id="CHEBI:15378"/>
        <dbReference type="ChEBI" id="CHEBI:43474"/>
        <dbReference type="ChEBI" id="CHEBI:57945"/>
        <dbReference type="ChEBI" id="CHEBI:64074"/>
        <dbReference type="ChEBI" id="CHEBI:456215"/>
        <dbReference type="ChEBI" id="CHEBI:456216"/>
        <dbReference type="EC" id="4.2.1.136"/>
    </reaction>
</comment>
<comment type="cofactor">
    <cofactor evidence="18 19">
        <name>K(+)</name>
        <dbReference type="ChEBI" id="CHEBI:29103"/>
    </cofactor>
    <text evidence="18 19">Binds 1 potassium ion per subunit.</text>
</comment>
<name>A0ABQ2Y239_9BURK</name>
<evidence type="ECO:0000259" key="21">
    <source>
        <dbReference type="PROSITE" id="PS51385"/>
    </source>
</evidence>
<dbReference type="InterPro" id="IPR000631">
    <property type="entry name" value="CARKD"/>
</dbReference>